<evidence type="ECO:0000256" key="2">
    <source>
        <dbReference type="SAM" id="SignalP"/>
    </source>
</evidence>
<dbReference type="EMBL" id="JAFCIX010000143">
    <property type="protein sequence ID" value="KAH6597474.1"/>
    <property type="molecule type" value="Genomic_DNA"/>
</dbReference>
<dbReference type="Proteomes" id="UP001648503">
    <property type="component" value="Unassembled WGS sequence"/>
</dbReference>
<comment type="caution">
    <text evidence="3">The sequence shown here is derived from an EMBL/GenBank/DDBJ whole genome shotgun (WGS) entry which is preliminary data.</text>
</comment>
<evidence type="ECO:0000256" key="1">
    <source>
        <dbReference type="SAM" id="MobiDB-lite"/>
    </source>
</evidence>
<evidence type="ECO:0000313" key="4">
    <source>
        <dbReference type="Proteomes" id="UP001648503"/>
    </source>
</evidence>
<protein>
    <submittedName>
        <fullName evidence="3">Uncharacterized protein</fullName>
    </submittedName>
</protein>
<sequence length="169" mass="19054">MKLISLAVVSFLAITVSAYPPNTDTHDMEQSQDAGTQNAQQPQSTAIQSTATQDMEQTEQSAFQTELDGLEEDHTKAQMLTSRIGSSISAMMRKRANLGIAMRKIKERFDRANASGPERIRLTRRYILKSTEYKNTCIDIENQQKEWTKAEKARDDIRAEIDALLATQE</sequence>
<keyword evidence="2" id="KW-0732">Signal</keyword>
<feature type="region of interest" description="Disordered" evidence="1">
    <location>
        <begin position="22"/>
        <end position="60"/>
    </location>
</feature>
<name>A0ABQ8FIH7_9FUNG</name>
<evidence type="ECO:0000313" key="3">
    <source>
        <dbReference type="EMBL" id="KAH6597474.1"/>
    </source>
</evidence>
<feature type="compositionally biased region" description="Polar residues" evidence="1">
    <location>
        <begin position="31"/>
        <end position="60"/>
    </location>
</feature>
<proteinExistence type="predicted"/>
<reference evidence="3 4" key="1">
    <citation type="submission" date="2021-02" db="EMBL/GenBank/DDBJ databases">
        <title>Variation within the Batrachochytrium salamandrivorans European outbreak.</title>
        <authorList>
            <person name="Kelly M."/>
            <person name="Pasmans F."/>
            <person name="Shea T.P."/>
            <person name="Munoz J.F."/>
            <person name="Carranza S."/>
            <person name="Cuomo C.A."/>
            <person name="Martel A."/>
        </authorList>
    </citation>
    <scope>NUCLEOTIDE SEQUENCE [LARGE SCALE GENOMIC DNA]</scope>
    <source>
        <strain evidence="3 4">AMFP18/2</strain>
    </source>
</reference>
<feature type="signal peptide" evidence="2">
    <location>
        <begin position="1"/>
        <end position="18"/>
    </location>
</feature>
<organism evidence="3 4">
    <name type="scientific">Batrachochytrium salamandrivorans</name>
    <dbReference type="NCBI Taxonomy" id="1357716"/>
    <lineage>
        <taxon>Eukaryota</taxon>
        <taxon>Fungi</taxon>
        <taxon>Fungi incertae sedis</taxon>
        <taxon>Chytridiomycota</taxon>
        <taxon>Chytridiomycota incertae sedis</taxon>
        <taxon>Chytridiomycetes</taxon>
        <taxon>Rhizophydiales</taxon>
        <taxon>Rhizophydiales incertae sedis</taxon>
        <taxon>Batrachochytrium</taxon>
    </lineage>
</organism>
<keyword evidence="4" id="KW-1185">Reference proteome</keyword>
<feature type="chain" id="PRO_5045403527" evidence="2">
    <location>
        <begin position="19"/>
        <end position="169"/>
    </location>
</feature>
<accession>A0ABQ8FIH7</accession>
<gene>
    <name evidence="3" type="ORF">BASA50_004391</name>
</gene>